<dbReference type="InterPro" id="IPR043141">
    <property type="entry name" value="Ribosomal_uL10-like_sf"/>
</dbReference>
<dbReference type="Proteomes" id="UP000028537">
    <property type="component" value="Unassembled WGS sequence"/>
</dbReference>
<comment type="similarity">
    <text evidence="1 5">Belongs to the universal ribosomal protein uL10 family.</text>
</comment>
<accession>A0A084EZL4</accession>
<comment type="function">
    <text evidence="5">Forms part of the ribosomal stalk, playing a central role in the interaction of the ribosome with GTP-bound translation factors.</text>
</comment>
<dbReference type="InterPro" id="IPR047865">
    <property type="entry name" value="Ribosomal_uL10_bac_type"/>
</dbReference>
<evidence type="ECO:0000256" key="4">
    <source>
        <dbReference type="ARBA" id="ARBA00035202"/>
    </source>
</evidence>
<evidence type="ECO:0000256" key="5">
    <source>
        <dbReference type="HAMAP-Rule" id="MF_00362"/>
    </source>
</evidence>
<name>A0A084EZL4_9BACT</name>
<comment type="subunit">
    <text evidence="5">Part of the ribosomal stalk of the 50S ribosomal subunit. The N-terminus interacts with L11 and the large rRNA to form the base of the stalk. The C-terminus forms an elongated spine to which L12 dimers bind in a sequential fashion forming a multimeric L10(L12)X complex.</text>
</comment>
<evidence type="ECO:0000256" key="1">
    <source>
        <dbReference type="ARBA" id="ARBA00008889"/>
    </source>
</evidence>
<dbReference type="InterPro" id="IPR022973">
    <property type="entry name" value="Ribosomal_uL10_bac"/>
</dbReference>
<dbReference type="OrthoDB" id="9808307at2"/>
<keyword evidence="7" id="KW-1185">Reference proteome</keyword>
<dbReference type="GO" id="GO:0015934">
    <property type="term" value="C:large ribosomal subunit"/>
    <property type="evidence" value="ECO:0007669"/>
    <property type="project" value="InterPro"/>
</dbReference>
<dbReference type="SUPFAM" id="SSF160369">
    <property type="entry name" value="Ribosomal protein L10-like"/>
    <property type="match status" value="1"/>
</dbReference>
<dbReference type="Gene3D" id="3.30.70.1730">
    <property type="match status" value="1"/>
</dbReference>
<dbReference type="eggNOG" id="COG0244">
    <property type="taxonomic scope" value="Bacteria"/>
</dbReference>
<keyword evidence="2 5" id="KW-0689">Ribosomal protein</keyword>
<evidence type="ECO:0000313" key="6">
    <source>
        <dbReference type="EMBL" id="KEZ23406.1"/>
    </source>
</evidence>
<dbReference type="HAMAP" id="MF_00362">
    <property type="entry name" value="Ribosomal_uL10"/>
    <property type="match status" value="1"/>
</dbReference>
<organism evidence="6 7">
    <name type="scientific">Ureaplasma diversum NCTC 246</name>
    <dbReference type="NCBI Taxonomy" id="1188241"/>
    <lineage>
        <taxon>Bacteria</taxon>
        <taxon>Bacillati</taxon>
        <taxon>Mycoplasmatota</taxon>
        <taxon>Mycoplasmoidales</taxon>
        <taxon>Mycoplasmoidaceae</taxon>
        <taxon>Ureaplasma</taxon>
    </lineage>
</organism>
<dbReference type="CDD" id="cd05797">
    <property type="entry name" value="Ribosomal_L10"/>
    <property type="match status" value="1"/>
</dbReference>
<dbReference type="RefSeq" id="WP_038102515.1">
    <property type="nucleotide sequence ID" value="NZ_JFDP01000043.1"/>
</dbReference>
<sequence>MTNLRPNVVKKQQEVAEIATVLKNAKSFIVFEYHGLTAANVFALRNVLHASNSKLFVLKNSISERAFKEANVYEGFEDKLTGPNAVAVAMDDEIAAIKAVNDVAKEFDFVKVKGAFLEGKFADKTKIDQIAAIPGREGLYSMLLSCFTAPLRNVLYGLKAVAEKKES</sequence>
<reference evidence="6 7" key="1">
    <citation type="submission" date="2014-02" db="EMBL/GenBank/DDBJ databases">
        <title>Genome sequence of Ureaplasma diversum strain 246.</title>
        <authorList>
            <person name="Sirand-Pugnet P."/>
            <person name="Breton M."/>
            <person name="Dordet-Frisoni E."/>
            <person name="Baranowski E."/>
            <person name="Barre A."/>
            <person name="Couture C."/>
            <person name="Dupuy V."/>
            <person name="Gaurivaud P."/>
            <person name="Jacob D."/>
            <person name="Lemaitre C."/>
            <person name="Manso-Silvan L."/>
            <person name="Nikolski M."/>
            <person name="Nouvel L.-X."/>
            <person name="Poumarat F."/>
            <person name="Tardy F."/>
            <person name="Thebault P."/>
            <person name="Theil S."/>
            <person name="Citti C."/>
            <person name="Thiaucourt F."/>
            <person name="Blanchard A."/>
        </authorList>
    </citation>
    <scope>NUCLEOTIDE SEQUENCE [LARGE SCALE GENOMIC DNA]</scope>
    <source>
        <strain evidence="6 7">NCTC 246</strain>
    </source>
</reference>
<dbReference type="GO" id="GO:0006412">
    <property type="term" value="P:translation"/>
    <property type="evidence" value="ECO:0007669"/>
    <property type="project" value="UniProtKB-UniRule"/>
</dbReference>
<evidence type="ECO:0000256" key="2">
    <source>
        <dbReference type="ARBA" id="ARBA00022980"/>
    </source>
</evidence>
<dbReference type="EMBL" id="JFDP01000043">
    <property type="protein sequence ID" value="KEZ23406.1"/>
    <property type="molecule type" value="Genomic_DNA"/>
</dbReference>
<evidence type="ECO:0000313" key="7">
    <source>
        <dbReference type="Proteomes" id="UP000028537"/>
    </source>
</evidence>
<evidence type="ECO:0000256" key="3">
    <source>
        <dbReference type="ARBA" id="ARBA00023274"/>
    </source>
</evidence>
<dbReference type="PANTHER" id="PTHR11560">
    <property type="entry name" value="39S RIBOSOMAL PROTEIN L10, MITOCHONDRIAL"/>
    <property type="match status" value="1"/>
</dbReference>
<dbReference type="GO" id="GO:0003735">
    <property type="term" value="F:structural constituent of ribosome"/>
    <property type="evidence" value="ECO:0007669"/>
    <property type="project" value="InterPro"/>
</dbReference>
<dbReference type="AlphaFoldDB" id="A0A084EZL4"/>
<gene>
    <name evidence="5 6" type="primary">rplJ</name>
    <name evidence="6" type="ORF">UDIV_3060</name>
</gene>
<dbReference type="NCBIfam" id="NF000955">
    <property type="entry name" value="PRK00099.1-1"/>
    <property type="match status" value="1"/>
</dbReference>
<keyword evidence="5" id="KW-0694">RNA-binding</keyword>
<keyword evidence="3 5" id="KW-0687">Ribonucleoprotein</keyword>
<comment type="caution">
    <text evidence="6">The sequence shown here is derived from an EMBL/GenBank/DDBJ whole genome shotgun (WGS) entry which is preliminary data.</text>
</comment>
<keyword evidence="5" id="KW-0699">rRNA-binding</keyword>
<dbReference type="Pfam" id="PF00466">
    <property type="entry name" value="Ribosomal_L10"/>
    <property type="match status" value="1"/>
</dbReference>
<proteinExistence type="inferred from homology"/>
<dbReference type="PROSITE" id="PS01109">
    <property type="entry name" value="RIBOSOMAL_L10"/>
    <property type="match status" value="1"/>
</dbReference>
<dbReference type="InterPro" id="IPR001790">
    <property type="entry name" value="Ribosomal_uL10"/>
</dbReference>
<dbReference type="GO" id="GO:0070180">
    <property type="term" value="F:large ribosomal subunit rRNA binding"/>
    <property type="evidence" value="ECO:0007669"/>
    <property type="project" value="UniProtKB-UniRule"/>
</dbReference>
<dbReference type="InterPro" id="IPR002363">
    <property type="entry name" value="Ribosomal_uL10_CS_bac"/>
</dbReference>
<protein>
    <recommendedName>
        <fullName evidence="4 5">Large ribosomal subunit protein uL10</fullName>
    </recommendedName>
</protein>